<sequence>MGFFGLLYFALICGTIYPVKVVIYSHPHADHYQGVKEVTTDETCNSGDVQIIAPKHFMKHA</sequence>
<gene>
    <name evidence="1" type="ORF">DK846_09395</name>
</gene>
<protein>
    <submittedName>
        <fullName evidence="1">Uncharacterized protein</fullName>
    </submittedName>
</protein>
<dbReference type="Proteomes" id="UP000245657">
    <property type="component" value="Unassembled WGS sequence"/>
</dbReference>
<proteinExistence type="predicted"/>
<dbReference type="InterPro" id="IPR036866">
    <property type="entry name" value="RibonucZ/Hydroxyglut_hydro"/>
</dbReference>
<keyword evidence="2" id="KW-1185">Reference proteome</keyword>
<dbReference type="AlphaFoldDB" id="A0A2V2MXQ0"/>
<name>A0A2V2MXQ0_9EURY</name>
<comment type="caution">
    <text evidence="1">The sequence shown here is derived from an EMBL/GenBank/DDBJ whole genome shotgun (WGS) entry which is preliminary data.</text>
</comment>
<reference evidence="1 2" key="1">
    <citation type="submission" date="2018-05" db="EMBL/GenBank/DDBJ databases">
        <title>Draft genome of Methanospirillum lacunae Ki8-1.</title>
        <authorList>
            <person name="Dueholm M.S."/>
            <person name="Nielsen P.H."/>
            <person name="Bakmann L.F."/>
            <person name="Otzen D.E."/>
        </authorList>
    </citation>
    <scope>NUCLEOTIDE SEQUENCE [LARGE SCALE GENOMIC DNA]</scope>
    <source>
        <strain evidence="1 2">Ki8-1</strain>
    </source>
</reference>
<organism evidence="1 2">
    <name type="scientific">Methanospirillum lacunae</name>
    <dbReference type="NCBI Taxonomy" id="668570"/>
    <lineage>
        <taxon>Archaea</taxon>
        <taxon>Methanobacteriati</taxon>
        <taxon>Methanobacteriota</taxon>
        <taxon>Stenosarchaea group</taxon>
        <taxon>Methanomicrobia</taxon>
        <taxon>Methanomicrobiales</taxon>
        <taxon>Methanospirillaceae</taxon>
        <taxon>Methanospirillum</taxon>
    </lineage>
</organism>
<dbReference type="GO" id="GO:0018909">
    <property type="term" value="P:dodecyl sulfate metabolic process"/>
    <property type="evidence" value="ECO:0007669"/>
    <property type="project" value="TreeGrafter"/>
</dbReference>
<accession>A0A2V2MXQ0</accession>
<evidence type="ECO:0000313" key="1">
    <source>
        <dbReference type="EMBL" id="PWR72189.1"/>
    </source>
</evidence>
<dbReference type="InterPro" id="IPR052195">
    <property type="entry name" value="Bact_Alkyl/Aryl-Sulfatase"/>
</dbReference>
<dbReference type="GO" id="GO:0018741">
    <property type="term" value="F:linear primary-alkylsulfatase activity"/>
    <property type="evidence" value="ECO:0007669"/>
    <property type="project" value="TreeGrafter"/>
</dbReference>
<dbReference type="Gene3D" id="3.60.15.30">
    <property type="entry name" value="Metallo-beta-lactamase domain"/>
    <property type="match status" value="1"/>
</dbReference>
<evidence type="ECO:0000313" key="2">
    <source>
        <dbReference type="Proteomes" id="UP000245657"/>
    </source>
</evidence>
<dbReference type="EMBL" id="QGMY01000007">
    <property type="protein sequence ID" value="PWR72189.1"/>
    <property type="molecule type" value="Genomic_DNA"/>
</dbReference>
<dbReference type="PANTHER" id="PTHR43223:SF1">
    <property type="entry name" value="ALKYL_ARYL-SULFATASE BDS1"/>
    <property type="match status" value="1"/>
</dbReference>
<dbReference type="SUPFAM" id="SSF56281">
    <property type="entry name" value="Metallo-hydrolase/oxidoreductase"/>
    <property type="match status" value="1"/>
</dbReference>
<dbReference type="PANTHER" id="PTHR43223">
    <property type="entry name" value="ALKYL/ARYL-SULFATASE"/>
    <property type="match status" value="1"/>
</dbReference>